<keyword evidence="2" id="KW-0812">Transmembrane</keyword>
<dbReference type="SUPFAM" id="SSF56436">
    <property type="entry name" value="C-type lectin-like"/>
    <property type="match status" value="1"/>
</dbReference>
<accession>A0ABS9BLM9</accession>
<dbReference type="InterPro" id="IPR051043">
    <property type="entry name" value="Sulfatase_Mod_Factor_Kinase"/>
</dbReference>
<comment type="caution">
    <text evidence="4">The sequence shown here is derived from an EMBL/GenBank/DDBJ whole genome shotgun (WGS) entry which is preliminary data.</text>
</comment>
<dbReference type="Gene3D" id="3.90.1580.10">
    <property type="entry name" value="paralog of FGE (formylglycine-generating enzyme)"/>
    <property type="match status" value="1"/>
</dbReference>
<sequence length="361" mass="40216">MKRTIVKLGGIAVLAFIAALLVWWFLQKKGSSEPESFENAYQVASAPAPGEAPEGMVWIPGGQFLMGSNDRMAWEEEGPAHHVKVKGFWMDKQEVTNAKFSEFVNATGYVTDAEKAPVLEEIMAQLPPGTPPPNPKDLVAGSMVFSPPTRDVPLNDISNWWKWVHGASWKHPEGPGSDLKGREQHPVIHISWNDAMAYCKWAGKRLPTEAEWEFAARGGLEGMNFVWGDEAPTDDKTFANTWQGKFPAENLKRDGYVGTAPVGQYAPNGYGLYDMAGNVWEWCQDWYDKYLYQSCGPGEVRDNPNGPPESRDPSQPNMPLRVQKGGSYLCHDSYCQRYRPSARQASSPESGMSHVGFRCVR</sequence>
<dbReference type="PANTHER" id="PTHR23150:SF19">
    <property type="entry name" value="FORMYLGLYCINE-GENERATING ENZYME"/>
    <property type="match status" value="1"/>
</dbReference>
<evidence type="ECO:0000259" key="3">
    <source>
        <dbReference type="Pfam" id="PF03781"/>
    </source>
</evidence>
<evidence type="ECO:0000256" key="2">
    <source>
        <dbReference type="SAM" id="Phobius"/>
    </source>
</evidence>
<evidence type="ECO:0000313" key="5">
    <source>
        <dbReference type="Proteomes" id="UP001200145"/>
    </source>
</evidence>
<feature type="domain" description="Sulfatase-modifying factor enzyme-like" evidence="3">
    <location>
        <begin position="54"/>
        <end position="361"/>
    </location>
</feature>
<evidence type="ECO:0000313" key="4">
    <source>
        <dbReference type="EMBL" id="MCF1715541.1"/>
    </source>
</evidence>
<dbReference type="InterPro" id="IPR042095">
    <property type="entry name" value="SUMF_sf"/>
</dbReference>
<dbReference type="RefSeq" id="WP_234866493.1">
    <property type="nucleotide sequence ID" value="NZ_JAKEVY010000003.1"/>
</dbReference>
<organism evidence="4 5">
    <name type="scientific">Flavihumibacter fluminis</name>
    <dbReference type="NCBI Taxonomy" id="2909236"/>
    <lineage>
        <taxon>Bacteria</taxon>
        <taxon>Pseudomonadati</taxon>
        <taxon>Bacteroidota</taxon>
        <taxon>Chitinophagia</taxon>
        <taxon>Chitinophagales</taxon>
        <taxon>Chitinophagaceae</taxon>
        <taxon>Flavihumibacter</taxon>
    </lineage>
</organism>
<reference evidence="4 5" key="1">
    <citation type="submission" date="2022-01" db="EMBL/GenBank/DDBJ databases">
        <title>Flavihumibacter sp. nov., isolated from sediment of a river.</title>
        <authorList>
            <person name="Liu H."/>
        </authorList>
    </citation>
    <scope>NUCLEOTIDE SEQUENCE [LARGE SCALE GENOMIC DNA]</scope>
    <source>
        <strain evidence="4 5">RY-1</strain>
    </source>
</reference>
<dbReference type="InterPro" id="IPR005532">
    <property type="entry name" value="SUMF_dom"/>
</dbReference>
<dbReference type="InterPro" id="IPR016187">
    <property type="entry name" value="CTDL_fold"/>
</dbReference>
<name>A0ABS9BLM9_9BACT</name>
<feature type="transmembrane region" description="Helical" evidence="2">
    <location>
        <begin position="5"/>
        <end position="26"/>
    </location>
</feature>
<proteinExistence type="predicted"/>
<feature type="region of interest" description="Disordered" evidence="1">
    <location>
        <begin position="298"/>
        <end position="322"/>
    </location>
</feature>
<dbReference type="EMBL" id="JAKEVY010000003">
    <property type="protein sequence ID" value="MCF1715541.1"/>
    <property type="molecule type" value="Genomic_DNA"/>
</dbReference>
<keyword evidence="5" id="KW-1185">Reference proteome</keyword>
<gene>
    <name evidence="4" type="ORF">L0U88_12965</name>
</gene>
<feature type="region of interest" description="Disordered" evidence="1">
    <location>
        <begin position="341"/>
        <end position="361"/>
    </location>
</feature>
<dbReference type="Pfam" id="PF03781">
    <property type="entry name" value="FGE-sulfatase"/>
    <property type="match status" value="1"/>
</dbReference>
<dbReference type="PANTHER" id="PTHR23150">
    <property type="entry name" value="SULFATASE MODIFYING FACTOR 1, 2"/>
    <property type="match status" value="1"/>
</dbReference>
<protein>
    <submittedName>
        <fullName evidence="4">Formylglycine-generating enzyme family protein</fullName>
    </submittedName>
</protein>
<keyword evidence="2" id="KW-0472">Membrane</keyword>
<keyword evidence="2" id="KW-1133">Transmembrane helix</keyword>
<evidence type="ECO:0000256" key="1">
    <source>
        <dbReference type="SAM" id="MobiDB-lite"/>
    </source>
</evidence>
<dbReference type="Proteomes" id="UP001200145">
    <property type="component" value="Unassembled WGS sequence"/>
</dbReference>